<dbReference type="EMBL" id="CP031769">
    <property type="protein sequence ID" value="AXR07739.1"/>
    <property type="molecule type" value="Genomic_DNA"/>
</dbReference>
<dbReference type="PANTHER" id="PTHR48108:SF34">
    <property type="entry name" value="CBS DOMAIN-CONTAINING PROTEIN YHCV"/>
    <property type="match status" value="1"/>
</dbReference>
<sequence length="140" mass="15391">MLVDEVMSKNTEVVTSTASVKEVANRMAELKAGLMPIYEGDKLIGTVTDRDLVIEAIAKGKNLDDEIASIASEPVLYCFKGDDTETVLNNMRKNEVQRLVVLDNQESKRLVGIVSVADIASRCDSNETAKSIVDCCKHYH</sequence>
<accession>A0A346NQD2</accession>
<keyword evidence="2" id="KW-0129">CBS domain</keyword>
<reference evidence="4 5" key="1">
    <citation type="submission" date="2018-08" db="EMBL/GenBank/DDBJ databases">
        <title>Salinimonas sediminis sp. nov., a piezophilic bacterium isolated from a deep-sea sediment sample from the New Britain Trench.</title>
        <authorList>
            <person name="Cao J."/>
        </authorList>
    </citation>
    <scope>NUCLEOTIDE SEQUENCE [LARGE SCALE GENOMIC DNA]</scope>
    <source>
        <strain evidence="4 5">N102</strain>
    </source>
</reference>
<dbReference type="InterPro" id="IPR051462">
    <property type="entry name" value="CBS_domain-containing"/>
</dbReference>
<dbReference type="AlphaFoldDB" id="A0A346NQD2"/>
<protein>
    <submittedName>
        <fullName evidence="4">CBS domain-containing protein</fullName>
    </submittedName>
</protein>
<evidence type="ECO:0000313" key="4">
    <source>
        <dbReference type="EMBL" id="AXR07739.1"/>
    </source>
</evidence>
<feature type="domain" description="CBS" evidence="3">
    <location>
        <begin position="71"/>
        <end position="131"/>
    </location>
</feature>
<dbReference type="SUPFAM" id="SSF54631">
    <property type="entry name" value="CBS-domain pair"/>
    <property type="match status" value="1"/>
</dbReference>
<dbReference type="InterPro" id="IPR046342">
    <property type="entry name" value="CBS_dom_sf"/>
</dbReference>
<dbReference type="PANTHER" id="PTHR48108">
    <property type="entry name" value="CBS DOMAIN-CONTAINING PROTEIN CBSX2, CHLOROPLASTIC"/>
    <property type="match status" value="1"/>
</dbReference>
<feature type="domain" description="CBS" evidence="3">
    <location>
        <begin position="7"/>
        <end position="66"/>
    </location>
</feature>
<proteinExistence type="predicted"/>
<dbReference type="OrthoDB" id="9794094at2"/>
<keyword evidence="1" id="KW-0677">Repeat</keyword>
<dbReference type="KEGG" id="salm:D0Y50_16060"/>
<dbReference type="SMART" id="SM00116">
    <property type="entry name" value="CBS"/>
    <property type="match status" value="2"/>
</dbReference>
<name>A0A346NQD2_9ALTE</name>
<dbReference type="Pfam" id="PF00571">
    <property type="entry name" value="CBS"/>
    <property type="match status" value="2"/>
</dbReference>
<dbReference type="Gene3D" id="3.10.580.10">
    <property type="entry name" value="CBS-domain"/>
    <property type="match status" value="1"/>
</dbReference>
<dbReference type="PROSITE" id="PS51371">
    <property type="entry name" value="CBS"/>
    <property type="match status" value="2"/>
</dbReference>
<dbReference type="RefSeq" id="WP_117317921.1">
    <property type="nucleotide sequence ID" value="NZ_CP031769.1"/>
</dbReference>
<evidence type="ECO:0000313" key="5">
    <source>
        <dbReference type="Proteomes" id="UP000262073"/>
    </source>
</evidence>
<evidence type="ECO:0000259" key="3">
    <source>
        <dbReference type="PROSITE" id="PS51371"/>
    </source>
</evidence>
<keyword evidence="5" id="KW-1185">Reference proteome</keyword>
<gene>
    <name evidence="4" type="ORF">D0Y50_16060</name>
</gene>
<organism evidence="4 5">
    <name type="scientific">Salinimonas sediminis</name>
    <dbReference type="NCBI Taxonomy" id="2303538"/>
    <lineage>
        <taxon>Bacteria</taxon>
        <taxon>Pseudomonadati</taxon>
        <taxon>Pseudomonadota</taxon>
        <taxon>Gammaproteobacteria</taxon>
        <taxon>Alteromonadales</taxon>
        <taxon>Alteromonadaceae</taxon>
        <taxon>Alteromonas/Salinimonas group</taxon>
        <taxon>Salinimonas</taxon>
    </lineage>
</organism>
<dbReference type="Proteomes" id="UP000262073">
    <property type="component" value="Chromosome"/>
</dbReference>
<dbReference type="InterPro" id="IPR000644">
    <property type="entry name" value="CBS_dom"/>
</dbReference>
<evidence type="ECO:0000256" key="1">
    <source>
        <dbReference type="ARBA" id="ARBA00022737"/>
    </source>
</evidence>
<evidence type="ECO:0000256" key="2">
    <source>
        <dbReference type="PROSITE-ProRule" id="PRU00703"/>
    </source>
</evidence>